<dbReference type="STRING" id="564608.C1N808"/>
<feature type="transmembrane region" description="Helical" evidence="2">
    <location>
        <begin position="407"/>
        <end position="428"/>
    </location>
</feature>
<feature type="transmembrane region" description="Helical" evidence="2">
    <location>
        <begin position="106"/>
        <end position="135"/>
    </location>
</feature>
<keyword evidence="2" id="KW-0812">Transmembrane</keyword>
<dbReference type="InterPro" id="IPR044200">
    <property type="entry name" value="At5g03900-like"/>
</dbReference>
<feature type="compositionally biased region" description="Gly residues" evidence="1">
    <location>
        <begin position="239"/>
        <end position="249"/>
    </location>
</feature>
<dbReference type="GO" id="GO:0009941">
    <property type="term" value="C:chloroplast envelope"/>
    <property type="evidence" value="ECO:0007669"/>
    <property type="project" value="TreeGrafter"/>
</dbReference>
<proteinExistence type="predicted"/>
<dbReference type="RefSeq" id="XP_003063999.1">
    <property type="nucleotide sequence ID" value="XM_003063953.1"/>
</dbReference>
<keyword evidence="2" id="KW-0472">Membrane</keyword>
<reference evidence="3 4" key="1">
    <citation type="journal article" date="2009" name="Science">
        <title>Green evolution and dynamic adaptations revealed by genomes of the marine picoeukaryotes Micromonas.</title>
        <authorList>
            <person name="Worden A.Z."/>
            <person name="Lee J.H."/>
            <person name="Mock T."/>
            <person name="Rouze P."/>
            <person name="Simmons M.P."/>
            <person name="Aerts A.L."/>
            <person name="Allen A.E."/>
            <person name="Cuvelier M.L."/>
            <person name="Derelle E."/>
            <person name="Everett M.V."/>
            <person name="Foulon E."/>
            <person name="Grimwood J."/>
            <person name="Gundlach H."/>
            <person name="Henrissat B."/>
            <person name="Napoli C."/>
            <person name="McDonald S.M."/>
            <person name="Parker M.S."/>
            <person name="Rombauts S."/>
            <person name="Salamov A."/>
            <person name="Von Dassow P."/>
            <person name="Badger J.H."/>
            <person name="Coutinho P.M."/>
            <person name="Demir E."/>
            <person name="Dubchak I."/>
            <person name="Gentemann C."/>
            <person name="Eikrem W."/>
            <person name="Gready J.E."/>
            <person name="John U."/>
            <person name="Lanier W."/>
            <person name="Lindquist E.A."/>
            <person name="Lucas S."/>
            <person name="Mayer K.F."/>
            <person name="Moreau H."/>
            <person name="Not F."/>
            <person name="Otillar R."/>
            <person name="Panaud O."/>
            <person name="Pangilinan J."/>
            <person name="Paulsen I."/>
            <person name="Piegu B."/>
            <person name="Poliakov A."/>
            <person name="Robbens S."/>
            <person name="Schmutz J."/>
            <person name="Toulza E."/>
            <person name="Wyss T."/>
            <person name="Zelensky A."/>
            <person name="Zhou K."/>
            <person name="Armbrust E.V."/>
            <person name="Bhattacharya D."/>
            <person name="Goodenough U.W."/>
            <person name="Van de Peer Y."/>
            <person name="Grigoriev I.V."/>
        </authorList>
    </citation>
    <scope>NUCLEOTIDE SEQUENCE [LARGE SCALE GENOMIC DNA]</scope>
    <source>
        <strain evidence="3 4">CCMP1545</strain>
    </source>
</reference>
<evidence type="ECO:0000256" key="2">
    <source>
        <dbReference type="SAM" id="Phobius"/>
    </source>
</evidence>
<dbReference type="KEGG" id="mpp:MICPUCDRAFT_43224"/>
<feature type="region of interest" description="Disordered" evidence="1">
    <location>
        <begin position="234"/>
        <end position="253"/>
    </location>
</feature>
<dbReference type="OrthoDB" id="498886at2759"/>
<keyword evidence="4" id="KW-1185">Reference proteome</keyword>
<organism evidence="4">
    <name type="scientific">Micromonas pusilla (strain CCMP1545)</name>
    <name type="common">Picoplanktonic green alga</name>
    <dbReference type="NCBI Taxonomy" id="564608"/>
    <lineage>
        <taxon>Eukaryota</taxon>
        <taxon>Viridiplantae</taxon>
        <taxon>Chlorophyta</taxon>
        <taxon>Mamiellophyceae</taxon>
        <taxon>Mamiellales</taxon>
        <taxon>Mamiellaceae</taxon>
        <taxon>Micromonas</taxon>
    </lineage>
</organism>
<dbReference type="AlphaFoldDB" id="C1N808"/>
<dbReference type="GeneID" id="9689440"/>
<name>C1N808_MICPC</name>
<evidence type="ECO:0000313" key="3">
    <source>
        <dbReference type="EMBL" id="EEH51621.1"/>
    </source>
</evidence>
<accession>C1N808</accession>
<dbReference type="EMBL" id="GG663750">
    <property type="protein sequence ID" value="EEH51621.1"/>
    <property type="molecule type" value="Genomic_DNA"/>
</dbReference>
<evidence type="ECO:0000256" key="1">
    <source>
        <dbReference type="SAM" id="MobiDB-lite"/>
    </source>
</evidence>
<keyword evidence="2" id="KW-1133">Transmembrane helix</keyword>
<sequence length="537" mass="58107">MTTTPPAAASARASSRWEILRVAERIGPKFTLGDVLLQLPSYDGSSDELRGELVAAADAAGAHVESAPNGEVIYVFPHRARAAVLARDARENSAAFRRRTWRGALALFRGLFATFLIVSVCVIFLALVAITIIALTQNRGGGGRGGDDVLPVFFTPGGGGGGGGFGGGPYYRHHGVDNFWFYLYMRDIWWFTYWNEHEHRRMIYERGMYGGRYGAHVGRINVVDENGVAIGVPVRPHGGKGGPGRGGGDPNDTLEPRRWRAIALLLRANKGAVFAEQVAPFLDTFLLGAEGSNARDAGVFDALRRRVGLGAKKRGDRERDPSRMHEGYMLRVCSRFGGHAESSDDGKLVYVFPSLQTSTLDDHDVEAATVASLGRSVAPRPNKTLPPPIPPPLYERPRPVWEGGEKLPLVIGLGVLNLALVIVFRAVGGLDFRATRPRPVGIRSRGVAGARRRYAAGAREDILAAATKQTAAIKAARDAAIKNGTDPIAAAKAAGGVVVYEELPAALRFLELFVRLAKVRSIHWFPYDRVRVVNADP</sequence>
<dbReference type="OMA" id="HEGYMLE"/>
<protein>
    <submittedName>
        <fullName evidence="3">Predicted protein</fullName>
    </submittedName>
</protein>
<gene>
    <name evidence="3" type="ORF">MICPUCDRAFT_43224</name>
</gene>
<dbReference type="PANTHER" id="PTHR47380:SF4">
    <property type="entry name" value="OS02G0533000 PROTEIN"/>
    <property type="match status" value="1"/>
</dbReference>
<evidence type="ECO:0000313" key="4">
    <source>
        <dbReference type="Proteomes" id="UP000001876"/>
    </source>
</evidence>
<dbReference type="Proteomes" id="UP000001876">
    <property type="component" value="Unassembled WGS sequence"/>
</dbReference>
<dbReference type="PANTHER" id="PTHR47380">
    <property type="entry name" value="OS02G0533000 PROTEIN"/>
    <property type="match status" value="1"/>
</dbReference>